<protein>
    <submittedName>
        <fullName evidence="1">Uncharacterized protein</fullName>
    </submittedName>
</protein>
<gene>
    <name evidence="1" type="ORF">QO001_005695</name>
</gene>
<evidence type="ECO:0000313" key="1">
    <source>
        <dbReference type="EMBL" id="MDQ0546743.1"/>
    </source>
</evidence>
<reference evidence="1" key="1">
    <citation type="submission" date="2023-07" db="EMBL/GenBank/DDBJ databases">
        <title>Genomic Encyclopedia of Type Strains, Phase IV (KMG-IV): sequencing the most valuable type-strain genomes for metagenomic binning, comparative biology and taxonomic classification.</title>
        <authorList>
            <person name="Goeker M."/>
        </authorList>
    </citation>
    <scope>NUCLEOTIDE SEQUENCE</scope>
    <source>
        <strain evidence="1">DSM 19569</strain>
    </source>
</reference>
<accession>A0AAJ1TZT4</accession>
<sequence>MRERLRSAQVEVARLWNNIAGYHHLCRQVNEPWPSETELRAETKGGRYGLNSQTVQSIVARFIANVDAVRTRRPRAWGAALVANSLT</sequence>
<dbReference type="AlphaFoldDB" id="A0AAJ1TZT4"/>
<dbReference type="EMBL" id="JAUSWL010000017">
    <property type="protein sequence ID" value="MDQ0546743.1"/>
    <property type="molecule type" value="Genomic_DNA"/>
</dbReference>
<proteinExistence type="predicted"/>
<organism evidence="1 2">
    <name type="scientific">Methylobacterium brachiatum</name>
    <dbReference type="NCBI Taxonomy" id="269660"/>
    <lineage>
        <taxon>Bacteria</taxon>
        <taxon>Pseudomonadati</taxon>
        <taxon>Pseudomonadota</taxon>
        <taxon>Alphaproteobacteria</taxon>
        <taxon>Hyphomicrobiales</taxon>
        <taxon>Methylobacteriaceae</taxon>
        <taxon>Methylobacterium</taxon>
    </lineage>
</organism>
<dbReference type="Proteomes" id="UP001223420">
    <property type="component" value="Unassembled WGS sequence"/>
</dbReference>
<evidence type="ECO:0000313" key="2">
    <source>
        <dbReference type="Proteomes" id="UP001223420"/>
    </source>
</evidence>
<name>A0AAJ1TZT4_9HYPH</name>
<comment type="caution">
    <text evidence="1">The sequence shown here is derived from an EMBL/GenBank/DDBJ whole genome shotgun (WGS) entry which is preliminary data.</text>
</comment>
<dbReference type="RefSeq" id="WP_230367912.1">
    <property type="nucleotide sequence ID" value="NZ_JAJALK010000017.1"/>
</dbReference>